<dbReference type="EMBL" id="KE384781">
    <property type="protein sequence ID" value="KJK73740.1"/>
    <property type="molecule type" value="Genomic_DNA"/>
</dbReference>
<feature type="region of interest" description="Disordered" evidence="1">
    <location>
        <begin position="71"/>
        <end position="192"/>
    </location>
</feature>
<reference evidence="4" key="1">
    <citation type="journal article" date="2014" name="BMC Genomics">
        <title>The genome sequence of the biocontrol fungus Metarhizium anisopliae and comparative genomics of Metarhizium species.</title>
        <authorList>
            <person name="Pattemore J.A."/>
            <person name="Hane J.K."/>
            <person name="Williams A.H."/>
            <person name="Wilson B.A."/>
            <person name="Stodart B.J."/>
            <person name="Ash G.J."/>
        </authorList>
    </citation>
    <scope>NUCLEOTIDE SEQUENCE [LARGE SCALE GENOMIC DNA]</scope>
    <source>
        <strain evidence="4">BRIP 53293</strain>
    </source>
</reference>
<accession>A0A0D9NMA0</accession>
<sequence length="192" mass="18146">MRNIILHSANLLTIAVAIEGIVIPGNPTFEVNTVPSNTAVDSDNSWVSLSIVSAAKDGLVTMVPVRKDLKALRKDHNTQSHGEDDQSLKTRNNYIPSTPANGGNGGEDGAPGAPGAPANDGNGGEGGAPGAPGGQGGPSNGGALGAPGAPANGGNGGEDGAPGAPGAPANGGDGGEDGAPGAPGAPGNGGNG</sequence>
<feature type="compositionally biased region" description="Polar residues" evidence="1">
    <location>
        <begin position="89"/>
        <end position="98"/>
    </location>
</feature>
<feature type="compositionally biased region" description="Gly residues" evidence="1">
    <location>
        <begin position="121"/>
        <end position="160"/>
    </location>
</feature>
<keyword evidence="2" id="KW-0732">Signal</keyword>
<proteinExistence type="predicted"/>
<dbReference type="Proteomes" id="UP000054544">
    <property type="component" value="Unassembled WGS sequence"/>
</dbReference>
<gene>
    <name evidence="3" type="ORF">H634G_10975</name>
</gene>
<dbReference type="AlphaFoldDB" id="A0A0D9NMA0"/>
<evidence type="ECO:0000256" key="1">
    <source>
        <dbReference type="SAM" id="MobiDB-lite"/>
    </source>
</evidence>
<evidence type="ECO:0000313" key="4">
    <source>
        <dbReference type="Proteomes" id="UP000054544"/>
    </source>
</evidence>
<name>A0A0D9NMA0_METAN</name>
<evidence type="ECO:0000313" key="3">
    <source>
        <dbReference type="EMBL" id="KJK73740.1"/>
    </source>
</evidence>
<feature type="non-terminal residue" evidence="3">
    <location>
        <position position="192"/>
    </location>
</feature>
<evidence type="ECO:0000256" key="2">
    <source>
        <dbReference type="SAM" id="SignalP"/>
    </source>
</evidence>
<feature type="chain" id="PRO_5002341382" evidence="2">
    <location>
        <begin position="21"/>
        <end position="192"/>
    </location>
</feature>
<organism evidence="3 4">
    <name type="scientific">Metarhizium anisopliae BRIP 53293</name>
    <dbReference type="NCBI Taxonomy" id="1291518"/>
    <lineage>
        <taxon>Eukaryota</taxon>
        <taxon>Fungi</taxon>
        <taxon>Dikarya</taxon>
        <taxon>Ascomycota</taxon>
        <taxon>Pezizomycotina</taxon>
        <taxon>Sordariomycetes</taxon>
        <taxon>Hypocreomycetidae</taxon>
        <taxon>Hypocreales</taxon>
        <taxon>Clavicipitaceae</taxon>
        <taxon>Metarhizium</taxon>
    </lineage>
</organism>
<protein>
    <submittedName>
        <fullName evidence="3">Uncharacterized protein</fullName>
    </submittedName>
</protein>
<feature type="signal peptide" evidence="2">
    <location>
        <begin position="1"/>
        <end position="20"/>
    </location>
</feature>
<feature type="compositionally biased region" description="Basic and acidic residues" evidence="1">
    <location>
        <begin position="71"/>
        <end position="88"/>
    </location>
</feature>
<feature type="compositionally biased region" description="Low complexity" evidence="1">
    <location>
        <begin position="161"/>
        <end position="170"/>
    </location>
</feature>
<feature type="compositionally biased region" description="Low complexity" evidence="1">
    <location>
        <begin position="110"/>
        <end position="120"/>
    </location>
</feature>
<keyword evidence="4" id="KW-1185">Reference proteome</keyword>